<name>A0ACB6QBV4_9PLEO</name>
<organism evidence="1 2">
    <name type="scientific">Lindgomyces ingoldianus</name>
    <dbReference type="NCBI Taxonomy" id="673940"/>
    <lineage>
        <taxon>Eukaryota</taxon>
        <taxon>Fungi</taxon>
        <taxon>Dikarya</taxon>
        <taxon>Ascomycota</taxon>
        <taxon>Pezizomycotina</taxon>
        <taxon>Dothideomycetes</taxon>
        <taxon>Pleosporomycetidae</taxon>
        <taxon>Pleosporales</taxon>
        <taxon>Lindgomycetaceae</taxon>
        <taxon>Lindgomyces</taxon>
    </lineage>
</organism>
<dbReference type="EMBL" id="MU003537">
    <property type="protein sequence ID" value="KAF2464418.1"/>
    <property type="molecule type" value="Genomic_DNA"/>
</dbReference>
<gene>
    <name evidence="1" type="ORF">BDR25DRAFT_296816</name>
</gene>
<reference evidence="1" key="1">
    <citation type="journal article" date="2020" name="Stud. Mycol.">
        <title>101 Dothideomycetes genomes: a test case for predicting lifestyles and emergence of pathogens.</title>
        <authorList>
            <person name="Haridas S."/>
            <person name="Albert R."/>
            <person name="Binder M."/>
            <person name="Bloem J."/>
            <person name="Labutti K."/>
            <person name="Salamov A."/>
            <person name="Andreopoulos B."/>
            <person name="Baker S."/>
            <person name="Barry K."/>
            <person name="Bills G."/>
            <person name="Bluhm B."/>
            <person name="Cannon C."/>
            <person name="Castanera R."/>
            <person name="Culley D."/>
            <person name="Daum C."/>
            <person name="Ezra D."/>
            <person name="Gonzalez J."/>
            <person name="Henrissat B."/>
            <person name="Kuo A."/>
            <person name="Liang C."/>
            <person name="Lipzen A."/>
            <person name="Lutzoni F."/>
            <person name="Magnuson J."/>
            <person name="Mondo S."/>
            <person name="Nolan M."/>
            <person name="Ohm R."/>
            <person name="Pangilinan J."/>
            <person name="Park H.-J."/>
            <person name="Ramirez L."/>
            <person name="Alfaro M."/>
            <person name="Sun H."/>
            <person name="Tritt A."/>
            <person name="Yoshinaga Y."/>
            <person name="Zwiers L.-H."/>
            <person name="Turgeon B."/>
            <person name="Goodwin S."/>
            <person name="Spatafora J."/>
            <person name="Crous P."/>
            <person name="Grigoriev I."/>
        </authorList>
    </citation>
    <scope>NUCLEOTIDE SEQUENCE</scope>
    <source>
        <strain evidence="1">ATCC 200398</strain>
    </source>
</reference>
<evidence type="ECO:0000313" key="2">
    <source>
        <dbReference type="Proteomes" id="UP000799755"/>
    </source>
</evidence>
<keyword evidence="2" id="KW-1185">Reference proteome</keyword>
<accession>A0ACB6QBV4</accession>
<comment type="caution">
    <text evidence="1">The sequence shown here is derived from an EMBL/GenBank/DDBJ whole genome shotgun (WGS) entry which is preliminary data.</text>
</comment>
<sequence>MHSLEGKVAIVTGGARGIGAAVALNLAEMGANARRIVAITFVSASSESKAEDLVGKINNLGNGARAIKIQSDAATIDSPKTVVSKTLEAFGPSIDVLVNNAGTSVRKAFLETTVEDFDDAINVNLRAAFFMSQAVVPHLRRPGRIVNISSIVSRTGGPLYGVYAASKAGLEGFTRSLAAAVGPYGHSVNAVLPGLTDTDMLTKITEDEESANFHKMVAAATPMEGRVASPEEIARVITFLAGPQSQWITGQCVSATGGLLMV</sequence>
<protein>
    <submittedName>
        <fullName evidence="1">Short-chain dehydrogenase/reductase-like protein SDR</fullName>
    </submittedName>
</protein>
<dbReference type="Proteomes" id="UP000799755">
    <property type="component" value="Unassembled WGS sequence"/>
</dbReference>
<proteinExistence type="predicted"/>
<evidence type="ECO:0000313" key="1">
    <source>
        <dbReference type="EMBL" id="KAF2464418.1"/>
    </source>
</evidence>